<feature type="transmembrane region" description="Helical" evidence="7">
    <location>
        <begin position="565"/>
        <end position="585"/>
    </location>
</feature>
<keyword evidence="10" id="KW-1185">Reference proteome</keyword>
<feature type="transmembrane region" description="Helical" evidence="7">
    <location>
        <begin position="400"/>
        <end position="427"/>
    </location>
</feature>
<comment type="subcellular location">
    <subcellularLocation>
        <location evidence="1">Cell membrane</location>
        <topology evidence="1">Multi-pass membrane protein</topology>
    </subcellularLocation>
</comment>
<dbReference type="Pfam" id="PF02687">
    <property type="entry name" value="FtsX"/>
    <property type="match status" value="2"/>
</dbReference>
<evidence type="ECO:0000256" key="3">
    <source>
        <dbReference type="ARBA" id="ARBA00022692"/>
    </source>
</evidence>
<reference evidence="9" key="1">
    <citation type="journal article" date="2014" name="Int. J. Syst. Evol. Microbiol.">
        <title>Complete genome sequence of Corynebacterium casei LMG S-19264T (=DSM 44701T), isolated from a smear-ripened cheese.</title>
        <authorList>
            <consortium name="US DOE Joint Genome Institute (JGI-PGF)"/>
            <person name="Walter F."/>
            <person name="Albersmeier A."/>
            <person name="Kalinowski J."/>
            <person name="Ruckert C."/>
        </authorList>
    </citation>
    <scope>NUCLEOTIDE SEQUENCE</scope>
    <source>
        <strain evidence="9">CGMCC 1.12160</strain>
    </source>
</reference>
<feature type="transmembrane region" description="Helical" evidence="7">
    <location>
        <begin position="474"/>
        <end position="493"/>
    </location>
</feature>
<protein>
    <recommendedName>
        <fullName evidence="8">ABC3 transporter permease C-terminal domain-containing protein</fullName>
    </recommendedName>
</protein>
<evidence type="ECO:0000256" key="1">
    <source>
        <dbReference type="ARBA" id="ARBA00004651"/>
    </source>
</evidence>
<feature type="region of interest" description="Disordered" evidence="6">
    <location>
        <begin position="168"/>
        <end position="191"/>
    </location>
</feature>
<dbReference type="InterPro" id="IPR050250">
    <property type="entry name" value="Macrolide_Exporter_MacB"/>
</dbReference>
<dbReference type="AlphaFoldDB" id="A0A917BBV4"/>
<feature type="transmembrane region" description="Helical" evidence="7">
    <location>
        <begin position="889"/>
        <end position="913"/>
    </location>
</feature>
<feature type="domain" description="ABC3 transporter permease C-terminal" evidence="8">
    <location>
        <begin position="797"/>
        <end position="917"/>
    </location>
</feature>
<dbReference type="PANTHER" id="PTHR30572">
    <property type="entry name" value="MEMBRANE COMPONENT OF TRANSPORTER-RELATED"/>
    <property type="match status" value="1"/>
</dbReference>
<evidence type="ECO:0000256" key="2">
    <source>
        <dbReference type="ARBA" id="ARBA00022475"/>
    </source>
</evidence>
<dbReference type="InterPro" id="IPR003838">
    <property type="entry name" value="ABC3_permease_C"/>
</dbReference>
<evidence type="ECO:0000256" key="5">
    <source>
        <dbReference type="ARBA" id="ARBA00023136"/>
    </source>
</evidence>
<organism evidence="9 10">
    <name type="scientific">Ornithinimicrobium tianjinense</name>
    <dbReference type="NCBI Taxonomy" id="1195761"/>
    <lineage>
        <taxon>Bacteria</taxon>
        <taxon>Bacillati</taxon>
        <taxon>Actinomycetota</taxon>
        <taxon>Actinomycetes</taxon>
        <taxon>Micrococcales</taxon>
        <taxon>Ornithinimicrobiaceae</taxon>
        <taxon>Ornithinimicrobium</taxon>
    </lineage>
</organism>
<name>A0A917BBV4_9MICO</name>
<feature type="domain" description="ABC3 transporter permease C-terminal" evidence="8">
    <location>
        <begin position="365"/>
        <end position="425"/>
    </location>
</feature>
<accession>A0A917BBV4</accession>
<dbReference type="PANTHER" id="PTHR30572:SF17">
    <property type="entry name" value="ABC3 TRANSPORTER PERMEASE PROTEIN DOMAIN-CONTAINING PROTEIN"/>
    <property type="match status" value="1"/>
</dbReference>
<feature type="transmembrane region" description="Helical" evidence="7">
    <location>
        <begin position="844"/>
        <end position="866"/>
    </location>
</feature>
<evidence type="ECO:0000256" key="6">
    <source>
        <dbReference type="SAM" id="MobiDB-lite"/>
    </source>
</evidence>
<dbReference type="GO" id="GO:0005886">
    <property type="term" value="C:plasma membrane"/>
    <property type="evidence" value="ECO:0007669"/>
    <property type="project" value="UniProtKB-SubCell"/>
</dbReference>
<keyword evidence="5 7" id="KW-0472">Membrane</keyword>
<dbReference type="RefSeq" id="WP_188427597.1">
    <property type="nucleotide sequence ID" value="NZ_BAABKH010000007.1"/>
</dbReference>
<evidence type="ECO:0000256" key="4">
    <source>
        <dbReference type="ARBA" id="ARBA00022989"/>
    </source>
</evidence>
<sequence>MNGRHRGAQRHTGAGMAWRQLATDPVVSVGLALLVAVVSFLLTAAPRALEDVNGRQLSQDLSELSAQQRDVTGGWGTTVELPVGTEEDPGRVDDPWAPFREGAERIRADQPEPLRSLLAPAQMFTRGTTRLGHVPSVESGYYEAQITLYADPDLQDLVDVVAGEWPASALPGGPGGGGTATDGSPARRGPDLPMGQFLPVLVLDQAAEEMHWEVGDELAGSLRISGLYRPKDPDDPRWQHVDNGTTMGVLADPNKGEMGTVTAYLNPLSRGYIGQPTSVRTEVWYPVSVEGVSAAGLDTTLLRRQLTGMIAEQHVLVEQGDPALGYLEGDQIPSFTTGLTGVLDQTVRQQRATASLLAVVAAGPLGVAVAVTLLAARLVVQRRRPTLALVLARGASPTQLRWLVAAEGALLGVPAALLGHLAAVQVLPGGSRWWEWLVTAVVGAAPALALAVTLEDASLLQERRDLTASSRSRWRWVAEVGVVVLAALATWRLLDRGTRGDAASGSGVDLLGAAAPVLLALAACVVVLRLYPLPLGTLTRTLRSRRGLTSFLGAARALRDPTAGLVPTLAVVLGTTIALVSAVLLTTVTRGAEAVAWETNGADVRVRGPVFTGELVAQLEQVDGVEDVARLRDVGTTVELGTAEERTSVRIVLADHELQQVLPPGSLPLAPPASLYADAGILPVVAGGQTPATLGPGSLRPVGQVEVVGHLRTVPGFDPGGAWVLMDAARWEAAGRTTPLARTALLSVSEGADPETVARSVEAVVGSAVVTTVQAELDDFTTSPVVVGLTRAFVGATLLTGLLTVLAVVVVQLMGTDARGRLLAVLRTLGLEPRQTRALTAWELGPMLVMSLLVGGLLGLAVSWVLSRGLDLTGLTGGRVQPQLAVDPLLTGAVLGAVVLTVLLAITVSAWLAGRTNLAQALRVGEER</sequence>
<feature type="transmembrane region" description="Helical" evidence="7">
    <location>
        <begin position="792"/>
        <end position="813"/>
    </location>
</feature>
<gene>
    <name evidence="9" type="ORF">GCM10011366_00070</name>
</gene>
<evidence type="ECO:0000256" key="7">
    <source>
        <dbReference type="SAM" id="Phobius"/>
    </source>
</evidence>
<dbReference type="Proteomes" id="UP000605670">
    <property type="component" value="Unassembled WGS sequence"/>
</dbReference>
<keyword evidence="2" id="KW-1003">Cell membrane</keyword>
<feature type="transmembrane region" description="Helical" evidence="7">
    <location>
        <begin position="513"/>
        <end position="531"/>
    </location>
</feature>
<evidence type="ECO:0000313" key="10">
    <source>
        <dbReference type="Proteomes" id="UP000605670"/>
    </source>
</evidence>
<proteinExistence type="predicted"/>
<evidence type="ECO:0000313" key="9">
    <source>
        <dbReference type="EMBL" id="GGF36404.1"/>
    </source>
</evidence>
<feature type="transmembrane region" description="Helical" evidence="7">
    <location>
        <begin position="356"/>
        <end position="380"/>
    </location>
</feature>
<comment type="caution">
    <text evidence="9">The sequence shown here is derived from an EMBL/GenBank/DDBJ whole genome shotgun (WGS) entry which is preliminary data.</text>
</comment>
<evidence type="ECO:0000259" key="8">
    <source>
        <dbReference type="Pfam" id="PF02687"/>
    </source>
</evidence>
<keyword evidence="4 7" id="KW-1133">Transmembrane helix</keyword>
<reference evidence="9" key="2">
    <citation type="submission" date="2020-09" db="EMBL/GenBank/DDBJ databases">
        <authorList>
            <person name="Sun Q."/>
            <person name="Zhou Y."/>
        </authorList>
    </citation>
    <scope>NUCLEOTIDE SEQUENCE</scope>
    <source>
        <strain evidence="9">CGMCC 1.12160</strain>
    </source>
</reference>
<feature type="transmembrane region" description="Helical" evidence="7">
    <location>
        <begin position="21"/>
        <end position="42"/>
    </location>
</feature>
<feature type="region of interest" description="Disordered" evidence="6">
    <location>
        <begin position="74"/>
        <end position="94"/>
    </location>
</feature>
<dbReference type="EMBL" id="BMEM01000001">
    <property type="protein sequence ID" value="GGF36404.1"/>
    <property type="molecule type" value="Genomic_DNA"/>
</dbReference>
<dbReference type="GO" id="GO:0022857">
    <property type="term" value="F:transmembrane transporter activity"/>
    <property type="evidence" value="ECO:0007669"/>
    <property type="project" value="TreeGrafter"/>
</dbReference>
<keyword evidence="3 7" id="KW-0812">Transmembrane</keyword>
<feature type="transmembrane region" description="Helical" evidence="7">
    <location>
        <begin position="433"/>
        <end position="454"/>
    </location>
</feature>